<feature type="region of interest" description="Disordered" evidence="1">
    <location>
        <begin position="52"/>
        <end position="133"/>
    </location>
</feature>
<comment type="caution">
    <text evidence="3">The sequence shown here is derived from an EMBL/GenBank/DDBJ whole genome shotgun (WGS) entry which is preliminary data.</text>
</comment>
<reference evidence="3 4" key="1">
    <citation type="journal article" date="2021" name="Elife">
        <title>Chloroplast acquisition without the gene transfer in kleptoplastic sea slugs, Plakobranchus ocellatus.</title>
        <authorList>
            <person name="Maeda T."/>
            <person name="Takahashi S."/>
            <person name="Yoshida T."/>
            <person name="Shimamura S."/>
            <person name="Takaki Y."/>
            <person name="Nagai Y."/>
            <person name="Toyoda A."/>
            <person name="Suzuki Y."/>
            <person name="Arimoto A."/>
            <person name="Ishii H."/>
            <person name="Satoh N."/>
            <person name="Nishiyama T."/>
            <person name="Hasebe M."/>
            <person name="Maruyama T."/>
            <person name="Minagawa J."/>
            <person name="Obokata J."/>
            <person name="Shigenobu S."/>
        </authorList>
    </citation>
    <scope>NUCLEOTIDE SEQUENCE [LARGE SCALE GENOMIC DNA]</scope>
</reference>
<evidence type="ECO:0000313" key="4">
    <source>
        <dbReference type="Proteomes" id="UP000762676"/>
    </source>
</evidence>
<feature type="compositionally biased region" description="Low complexity" evidence="1">
    <location>
        <begin position="112"/>
        <end position="126"/>
    </location>
</feature>
<keyword evidence="2" id="KW-0732">Signal</keyword>
<evidence type="ECO:0000256" key="1">
    <source>
        <dbReference type="SAM" id="MobiDB-lite"/>
    </source>
</evidence>
<evidence type="ECO:0000313" key="3">
    <source>
        <dbReference type="EMBL" id="GFR86843.1"/>
    </source>
</evidence>
<organism evidence="3 4">
    <name type="scientific">Elysia marginata</name>
    <dbReference type="NCBI Taxonomy" id="1093978"/>
    <lineage>
        <taxon>Eukaryota</taxon>
        <taxon>Metazoa</taxon>
        <taxon>Spiralia</taxon>
        <taxon>Lophotrochozoa</taxon>
        <taxon>Mollusca</taxon>
        <taxon>Gastropoda</taxon>
        <taxon>Heterobranchia</taxon>
        <taxon>Euthyneura</taxon>
        <taxon>Panpulmonata</taxon>
        <taxon>Sacoglossa</taxon>
        <taxon>Placobranchoidea</taxon>
        <taxon>Plakobranchidae</taxon>
        <taxon>Elysia</taxon>
    </lineage>
</organism>
<name>A0AAV4GM98_9GAST</name>
<feature type="chain" id="PRO_5044011144" evidence="2">
    <location>
        <begin position="25"/>
        <end position="133"/>
    </location>
</feature>
<proteinExistence type="predicted"/>
<feature type="compositionally biased region" description="Polar residues" evidence="1">
    <location>
        <begin position="85"/>
        <end position="98"/>
    </location>
</feature>
<feature type="signal peptide" evidence="2">
    <location>
        <begin position="1"/>
        <end position="24"/>
    </location>
</feature>
<dbReference type="PANTHER" id="PTHR31854:SF2">
    <property type="entry name" value="TUBULIN POLYGLUTAMYLASE COMPLEX SUBUNIT 2"/>
    <property type="match status" value="1"/>
</dbReference>
<dbReference type="EMBL" id="BMAT01001486">
    <property type="protein sequence ID" value="GFR86843.1"/>
    <property type="molecule type" value="Genomic_DNA"/>
</dbReference>
<gene>
    <name evidence="3" type="ORF">ElyMa_000731500</name>
</gene>
<evidence type="ECO:0000256" key="2">
    <source>
        <dbReference type="SAM" id="SignalP"/>
    </source>
</evidence>
<dbReference type="InterPro" id="IPR039231">
    <property type="entry name" value="TPGS2"/>
</dbReference>
<accession>A0AAV4GM98</accession>
<keyword evidence="4" id="KW-1185">Reference proteome</keyword>
<dbReference type="Proteomes" id="UP000762676">
    <property type="component" value="Unassembled WGS sequence"/>
</dbReference>
<dbReference type="PANTHER" id="PTHR31854">
    <property type="entry name" value="TUBULIN POLYGLUTAMYLASE COMPLEX SUBUNIT 2"/>
    <property type="match status" value="1"/>
</dbReference>
<dbReference type="AlphaFoldDB" id="A0AAV4GM98"/>
<sequence length="133" mass="14484">MCDSFLAYFRLMLMHLGLPHWQLAFTDIGLPPHSKQWFNMYAPIRLEVDTEGVIEPSPPPEAPAASPLDPNKIFKGKSDRKKVTVPQNSTGMLSQAATTPAKKKFPVTSARSANSSGKQSAPSSSQITAKSSR</sequence>
<protein>
    <submittedName>
        <fullName evidence="3">Tubulin polyglutamylase complex subunit 2-like</fullName>
    </submittedName>
</protein>